<organism evidence="7 8">
    <name type="scientific">Bradyrhizobium canariense</name>
    <dbReference type="NCBI Taxonomy" id="255045"/>
    <lineage>
        <taxon>Bacteria</taxon>
        <taxon>Pseudomonadati</taxon>
        <taxon>Pseudomonadota</taxon>
        <taxon>Alphaproteobacteria</taxon>
        <taxon>Hyphomicrobiales</taxon>
        <taxon>Nitrobacteraceae</taxon>
        <taxon>Bradyrhizobium</taxon>
    </lineage>
</organism>
<dbReference type="GO" id="GO:0003677">
    <property type="term" value="F:DNA binding"/>
    <property type="evidence" value="ECO:0007669"/>
    <property type="project" value="UniProtKB-KW"/>
</dbReference>
<dbReference type="PANTHER" id="PTHR24567:SF75">
    <property type="entry name" value="FUMARATE AND NITRATE REDUCTION REGULATORY PROTEIN"/>
    <property type="match status" value="1"/>
</dbReference>
<dbReference type="PANTHER" id="PTHR24567">
    <property type="entry name" value="CRP FAMILY TRANSCRIPTIONAL REGULATORY PROTEIN"/>
    <property type="match status" value="1"/>
</dbReference>
<dbReference type="InterPro" id="IPR014710">
    <property type="entry name" value="RmlC-like_jellyroll"/>
</dbReference>
<feature type="domain" description="Cyclic nucleotide-binding" evidence="5">
    <location>
        <begin position="35"/>
        <end position="108"/>
    </location>
</feature>
<dbReference type="PROSITE" id="PS00042">
    <property type="entry name" value="HTH_CRP_1"/>
    <property type="match status" value="1"/>
</dbReference>
<dbReference type="CDD" id="cd00038">
    <property type="entry name" value="CAP_ED"/>
    <property type="match status" value="1"/>
</dbReference>
<dbReference type="AlphaFoldDB" id="A0A1H1SW90"/>
<dbReference type="InterPro" id="IPR018490">
    <property type="entry name" value="cNMP-bd_dom_sf"/>
</dbReference>
<evidence type="ECO:0000256" key="1">
    <source>
        <dbReference type="ARBA" id="ARBA00023015"/>
    </source>
</evidence>
<evidence type="ECO:0000259" key="6">
    <source>
        <dbReference type="PROSITE" id="PS51063"/>
    </source>
</evidence>
<sequence>MSSVPGMQTTDVARSDLKYNKSQLCSLCDVRSLGICGALDQTDLLQFERLGRHVHFAAKEALFTVGEPAGYVYNLTAGVVRLYRLLPDGRRQIIGFALPGDFLGTTAFDRYGFSADVIETVAACRVTRDAFSLFSESRPHLLRRINEFASRELMLAYDQMLLLGQRTAKEKVATFLIGWRDRLARIGDTKKTIRLPMSRQDIADFLGLSIETVSRTLTAFEREKMLVIVTGGVRLLDAGRAEALAAV</sequence>
<dbReference type="InterPro" id="IPR012318">
    <property type="entry name" value="HTH_CRP"/>
</dbReference>
<keyword evidence="3" id="KW-0804">Transcription</keyword>
<dbReference type="InterPro" id="IPR000595">
    <property type="entry name" value="cNMP-bd_dom"/>
</dbReference>
<dbReference type="CDD" id="cd00092">
    <property type="entry name" value="HTH_CRP"/>
    <property type="match status" value="1"/>
</dbReference>
<dbReference type="SMART" id="SM00419">
    <property type="entry name" value="HTH_CRP"/>
    <property type="match status" value="1"/>
</dbReference>
<accession>A0A1H1SW90</accession>
<reference evidence="8" key="1">
    <citation type="submission" date="2016-10" db="EMBL/GenBank/DDBJ databases">
        <authorList>
            <person name="Varghese N."/>
            <person name="Submissions S."/>
        </authorList>
    </citation>
    <scope>NUCLEOTIDE SEQUENCE [LARGE SCALE GENOMIC DNA]</scope>
    <source>
        <strain evidence="8">GAS369</strain>
    </source>
</reference>
<evidence type="ECO:0000259" key="5">
    <source>
        <dbReference type="PROSITE" id="PS50042"/>
    </source>
</evidence>
<keyword evidence="1" id="KW-0805">Transcription regulation</keyword>
<dbReference type="SUPFAM" id="SSF46785">
    <property type="entry name" value="Winged helix' DNA-binding domain"/>
    <property type="match status" value="1"/>
</dbReference>
<dbReference type="PROSITE" id="PS51063">
    <property type="entry name" value="HTH_CRP_2"/>
    <property type="match status" value="1"/>
</dbReference>
<proteinExistence type="predicted"/>
<protein>
    <submittedName>
        <fullName evidence="7">Transcriptional regulator, Crp/Fnr family</fullName>
    </submittedName>
</protein>
<dbReference type="Gene3D" id="1.10.10.10">
    <property type="entry name" value="Winged helix-like DNA-binding domain superfamily/Winged helix DNA-binding domain"/>
    <property type="match status" value="1"/>
</dbReference>
<dbReference type="Pfam" id="PF00027">
    <property type="entry name" value="cNMP_binding"/>
    <property type="match status" value="1"/>
</dbReference>
<dbReference type="FunFam" id="1.10.10.10:FF:000028">
    <property type="entry name" value="Fumarate/nitrate reduction transcriptional regulator Fnr"/>
    <property type="match status" value="1"/>
</dbReference>
<dbReference type="PROSITE" id="PS50042">
    <property type="entry name" value="CNMP_BINDING_3"/>
    <property type="match status" value="1"/>
</dbReference>
<dbReference type="SMART" id="SM00100">
    <property type="entry name" value="cNMP"/>
    <property type="match status" value="1"/>
</dbReference>
<dbReference type="InterPro" id="IPR018335">
    <property type="entry name" value="Tscrpt_reg_HTH_Crp-type_CS"/>
</dbReference>
<keyword evidence="8" id="KW-1185">Reference proteome</keyword>
<keyword evidence="4" id="KW-0535">Nitrogen fixation</keyword>
<dbReference type="GO" id="GO:0005829">
    <property type="term" value="C:cytosol"/>
    <property type="evidence" value="ECO:0007669"/>
    <property type="project" value="TreeGrafter"/>
</dbReference>
<dbReference type="Pfam" id="PF00325">
    <property type="entry name" value="Crp"/>
    <property type="match status" value="1"/>
</dbReference>
<evidence type="ECO:0000256" key="3">
    <source>
        <dbReference type="ARBA" id="ARBA00023163"/>
    </source>
</evidence>
<keyword evidence="2" id="KW-0238">DNA-binding</keyword>
<feature type="domain" description="HTH crp-type" evidence="6">
    <location>
        <begin position="166"/>
        <end position="239"/>
    </location>
</feature>
<evidence type="ECO:0000256" key="2">
    <source>
        <dbReference type="ARBA" id="ARBA00023125"/>
    </source>
</evidence>
<dbReference type="Proteomes" id="UP000243904">
    <property type="component" value="Chromosome I"/>
</dbReference>
<evidence type="ECO:0000313" key="7">
    <source>
        <dbReference type="EMBL" id="SDS52245.1"/>
    </source>
</evidence>
<dbReference type="GO" id="GO:0003700">
    <property type="term" value="F:DNA-binding transcription factor activity"/>
    <property type="evidence" value="ECO:0007669"/>
    <property type="project" value="InterPro"/>
</dbReference>
<dbReference type="InterPro" id="IPR036388">
    <property type="entry name" value="WH-like_DNA-bd_sf"/>
</dbReference>
<dbReference type="PRINTS" id="PR00034">
    <property type="entry name" value="HTHCRP"/>
</dbReference>
<dbReference type="Gene3D" id="2.60.120.10">
    <property type="entry name" value="Jelly Rolls"/>
    <property type="match status" value="1"/>
</dbReference>
<gene>
    <name evidence="7" type="ORF">SAMN05444158_2314</name>
</gene>
<name>A0A1H1SW90_9BRAD</name>
<dbReference type="EMBL" id="LT629750">
    <property type="protein sequence ID" value="SDS52245.1"/>
    <property type="molecule type" value="Genomic_DNA"/>
</dbReference>
<dbReference type="SUPFAM" id="SSF51206">
    <property type="entry name" value="cAMP-binding domain-like"/>
    <property type="match status" value="1"/>
</dbReference>
<dbReference type="InterPro" id="IPR050397">
    <property type="entry name" value="Env_Response_Regulators"/>
</dbReference>
<evidence type="ECO:0000313" key="8">
    <source>
        <dbReference type="Proteomes" id="UP000243904"/>
    </source>
</evidence>
<evidence type="ECO:0000256" key="4">
    <source>
        <dbReference type="ARBA" id="ARBA00023231"/>
    </source>
</evidence>
<dbReference type="InterPro" id="IPR036390">
    <property type="entry name" value="WH_DNA-bd_sf"/>
</dbReference>